<organism evidence="1 2">
    <name type="scientific">Staphylococcus pettenkoferi</name>
    <dbReference type="NCBI Taxonomy" id="170573"/>
    <lineage>
        <taxon>Bacteria</taxon>
        <taxon>Bacillati</taxon>
        <taxon>Bacillota</taxon>
        <taxon>Bacilli</taxon>
        <taxon>Bacillales</taxon>
        <taxon>Staphylococcaceae</taxon>
        <taxon>Staphylococcus</taxon>
    </lineage>
</organism>
<dbReference type="Proteomes" id="UP001072952">
    <property type="component" value="Unassembled WGS sequence"/>
</dbReference>
<dbReference type="RefSeq" id="WP_268213444.1">
    <property type="nucleotide sequence ID" value="NZ_JANSLD010000027.1"/>
</dbReference>
<dbReference type="EMBL" id="JANSLD010000027">
    <property type="protein sequence ID" value="MCY1583321.1"/>
    <property type="molecule type" value="Genomic_DNA"/>
</dbReference>
<proteinExistence type="predicted"/>
<evidence type="ECO:0000313" key="1">
    <source>
        <dbReference type="EMBL" id="MCY1583321.1"/>
    </source>
</evidence>
<accession>A0ABT4BKW7</accession>
<protein>
    <submittedName>
        <fullName evidence="1">Uncharacterized protein</fullName>
    </submittedName>
</protein>
<evidence type="ECO:0000313" key="2">
    <source>
        <dbReference type="Proteomes" id="UP001072952"/>
    </source>
</evidence>
<keyword evidence="2" id="KW-1185">Reference proteome</keyword>
<sequence length="73" mass="8800">MITKLYNDKREHVADVENINVHAYFVQGVERTQLAHIERRLTYEELKEFKTSFELYTARELTDDQTSIFDFIE</sequence>
<comment type="caution">
    <text evidence="1">The sequence shown here is derived from an EMBL/GenBank/DDBJ whole genome shotgun (WGS) entry which is preliminary data.</text>
</comment>
<name>A0ABT4BKW7_9STAP</name>
<reference evidence="1" key="1">
    <citation type="journal article" date="2022" name="Int. J. Mol. Sci.">
        <title>Phenotypic and Genotypic Virulence Characterisation of Staphylococcus pettenkoferi Strains Isolated from Human Bloodstream and Diabetic Foot Infections.</title>
        <authorList>
            <person name="Magnan C."/>
            <person name="Ahmad-Mansour N."/>
            <person name="Pouget C."/>
            <person name="Morsli M."/>
            <person name="Huc-Brandt S."/>
            <person name="Pantel A."/>
            <person name="Dunyach-Remy C."/>
            <person name="Sotto A."/>
            <person name="Molle V."/>
            <person name="Lavigne J.-P."/>
        </authorList>
    </citation>
    <scope>NUCLEOTIDE SEQUENCE</scope>
    <source>
        <strain evidence="1">NSP012P</strain>
    </source>
</reference>
<reference evidence="1" key="2">
    <citation type="submission" date="2022-08" db="EMBL/GenBank/DDBJ databases">
        <authorList>
            <person name="Magnan C."/>
        </authorList>
    </citation>
    <scope>NUCLEOTIDE SEQUENCE</scope>
    <source>
        <strain evidence="1">NSP012P</strain>
    </source>
</reference>
<gene>
    <name evidence="1" type="ORF">NW133_07240</name>
</gene>